<dbReference type="Pfam" id="PF02690">
    <property type="entry name" value="Na_Pi_cotrans"/>
    <property type="match status" value="2"/>
</dbReference>
<sequence length="332" mass="34916">MEDWVRSLFGLAGGLALFLYGMTTMSRALQQAAGERLRGFLRRVTRTPLTGALAGLAVTSILQSSSATTVMVIGFVSAGLMGLPQAVAVVFGANVGTTMTAQLVAFRLEDWVFPLLFVGVLVWSLARREPTRQLGLAVFGFGLLFDGIEVMSGAMAPLAVSPVFLRWMAEVRRAPLLGLALGTGMTLVVQSSSATIAVLQRAAQQAGPDGIHSVLGLAGALPILLGDNIGTTITAILAALGQPQDAKRTAAAHCCFNLSGSVVCLLALPWMTKLVEAVSPKGPELEIIARQIANAHTLFNGACTLVWLPLTPVMVKLVCKLVPEQERSGGER</sequence>
<evidence type="ECO:0000256" key="3">
    <source>
        <dbReference type="ARBA" id="ARBA00022692"/>
    </source>
</evidence>
<dbReference type="InterPro" id="IPR003841">
    <property type="entry name" value="Na/Pi_transpt"/>
</dbReference>
<dbReference type="GO" id="GO:0044341">
    <property type="term" value="P:sodium-dependent phosphate transport"/>
    <property type="evidence" value="ECO:0007669"/>
    <property type="project" value="InterPro"/>
</dbReference>
<dbReference type="Proteomes" id="UP000220005">
    <property type="component" value="Unassembled WGS sequence"/>
</dbReference>
<comment type="caution">
    <text evidence="7">The sequence shown here is derived from an EMBL/GenBank/DDBJ whole genome shotgun (WGS) entry which is preliminary data.</text>
</comment>
<comment type="subcellular location">
    <subcellularLocation>
        <location evidence="1">Cell membrane</location>
        <topology evidence="1">Multi-pass membrane protein</topology>
    </subcellularLocation>
</comment>
<protein>
    <submittedName>
        <fullName evidence="7">Na/Pi-cotransporter II</fullName>
    </submittedName>
</protein>
<evidence type="ECO:0000256" key="6">
    <source>
        <dbReference type="SAM" id="Phobius"/>
    </source>
</evidence>
<name>A0A2A7ATN0_9FIRM</name>
<evidence type="ECO:0000256" key="2">
    <source>
        <dbReference type="ARBA" id="ARBA00022475"/>
    </source>
</evidence>
<dbReference type="RefSeq" id="WP_097838968.1">
    <property type="nucleotide sequence ID" value="NZ_NMTY01000004.1"/>
</dbReference>
<keyword evidence="4 6" id="KW-1133">Transmembrane helix</keyword>
<evidence type="ECO:0000256" key="1">
    <source>
        <dbReference type="ARBA" id="ARBA00004651"/>
    </source>
</evidence>
<keyword evidence="3 6" id="KW-0812">Transmembrane</keyword>
<organism evidence="7 8">
    <name type="scientific">Faecalibacterium prausnitzii</name>
    <dbReference type="NCBI Taxonomy" id="853"/>
    <lineage>
        <taxon>Bacteria</taxon>
        <taxon>Bacillati</taxon>
        <taxon>Bacillota</taxon>
        <taxon>Clostridia</taxon>
        <taxon>Eubacteriales</taxon>
        <taxon>Oscillospiraceae</taxon>
        <taxon>Faecalibacterium</taxon>
    </lineage>
</organism>
<reference evidence="7 8" key="1">
    <citation type="journal article" date="2017" name="Front. Microbiol.">
        <title>New Insights into the Diversity of the Genus Faecalibacterium.</title>
        <authorList>
            <person name="Benevides L."/>
            <person name="Burman S."/>
            <person name="Martin R."/>
            <person name="Robert V."/>
            <person name="Thomas M."/>
            <person name="Miquel S."/>
            <person name="Chain F."/>
            <person name="Sokol H."/>
            <person name="Bermudez-Humaran L.G."/>
            <person name="Morrison M."/>
            <person name="Langella P."/>
            <person name="Azevedo V.A."/>
            <person name="Chatel J.M."/>
            <person name="Soares S."/>
        </authorList>
    </citation>
    <scope>NUCLEOTIDE SEQUENCE [LARGE SCALE GENOMIC DNA]</scope>
    <source>
        <strain evidence="7 8">CNCM I 4575</strain>
    </source>
</reference>
<dbReference type="GO" id="GO:0005436">
    <property type="term" value="F:sodium:phosphate symporter activity"/>
    <property type="evidence" value="ECO:0007669"/>
    <property type="project" value="InterPro"/>
</dbReference>
<feature type="transmembrane region" description="Helical" evidence="6">
    <location>
        <begin position="111"/>
        <end position="127"/>
    </location>
</feature>
<evidence type="ECO:0000313" key="7">
    <source>
        <dbReference type="EMBL" id="PDX82545.1"/>
    </source>
</evidence>
<keyword evidence="5 6" id="KW-0472">Membrane</keyword>
<keyword evidence="2" id="KW-1003">Cell membrane</keyword>
<proteinExistence type="predicted"/>
<dbReference type="EMBL" id="NMTY01000004">
    <property type="protein sequence ID" value="PDX82545.1"/>
    <property type="molecule type" value="Genomic_DNA"/>
</dbReference>
<evidence type="ECO:0000313" key="8">
    <source>
        <dbReference type="Proteomes" id="UP000220005"/>
    </source>
</evidence>
<dbReference type="PANTHER" id="PTHR10010:SF46">
    <property type="entry name" value="SODIUM-DEPENDENT PHOSPHATE TRANSPORT PROTEIN 2B"/>
    <property type="match status" value="1"/>
</dbReference>
<dbReference type="PANTHER" id="PTHR10010">
    <property type="entry name" value="SOLUTE CARRIER FAMILY 34 SODIUM PHOSPHATE , MEMBER 2-RELATED"/>
    <property type="match status" value="1"/>
</dbReference>
<dbReference type="NCBIfam" id="TIGR00704">
    <property type="entry name" value="NaPi_cotrn_rel"/>
    <property type="match status" value="1"/>
</dbReference>
<evidence type="ECO:0000256" key="5">
    <source>
        <dbReference type="ARBA" id="ARBA00023136"/>
    </source>
</evidence>
<accession>A0A2A7ATN0</accession>
<dbReference type="InterPro" id="IPR004633">
    <property type="entry name" value="NaPi_cotrn-rel/YqeW-like"/>
</dbReference>
<gene>
    <name evidence="7" type="ORF">CGS58_03565</name>
</gene>
<feature type="transmembrane region" description="Helical" evidence="6">
    <location>
        <begin position="211"/>
        <end position="238"/>
    </location>
</feature>
<dbReference type="GO" id="GO:0005886">
    <property type="term" value="C:plasma membrane"/>
    <property type="evidence" value="ECO:0007669"/>
    <property type="project" value="UniProtKB-SubCell"/>
</dbReference>
<feature type="transmembrane region" description="Helical" evidence="6">
    <location>
        <begin position="134"/>
        <end position="156"/>
    </location>
</feature>
<dbReference type="NCBIfam" id="NF037997">
    <property type="entry name" value="Na_Pi_symport"/>
    <property type="match status" value="1"/>
</dbReference>
<dbReference type="AlphaFoldDB" id="A0A2A7ATN0"/>
<evidence type="ECO:0000256" key="4">
    <source>
        <dbReference type="ARBA" id="ARBA00022989"/>
    </source>
</evidence>
<feature type="transmembrane region" description="Helical" evidence="6">
    <location>
        <begin position="176"/>
        <end position="199"/>
    </location>
</feature>